<dbReference type="AlphaFoldDB" id="W4JVU7"/>
<reference evidence="3 4" key="1">
    <citation type="journal article" date="2012" name="New Phytol.">
        <title>Insight into trade-off between wood decay and parasitism from the genome of a fungal forest pathogen.</title>
        <authorList>
            <person name="Olson A."/>
            <person name="Aerts A."/>
            <person name="Asiegbu F."/>
            <person name="Belbahri L."/>
            <person name="Bouzid O."/>
            <person name="Broberg A."/>
            <person name="Canback B."/>
            <person name="Coutinho P.M."/>
            <person name="Cullen D."/>
            <person name="Dalman K."/>
            <person name="Deflorio G."/>
            <person name="van Diepen L.T."/>
            <person name="Dunand C."/>
            <person name="Duplessis S."/>
            <person name="Durling M."/>
            <person name="Gonthier P."/>
            <person name="Grimwood J."/>
            <person name="Fossdal C.G."/>
            <person name="Hansson D."/>
            <person name="Henrissat B."/>
            <person name="Hietala A."/>
            <person name="Himmelstrand K."/>
            <person name="Hoffmeister D."/>
            <person name="Hogberg N."/>
            <person name="James T.Y."/>
            <person name="Karlsson M."/>
            <person name="Kohler A."/>
            <person name="Kues U."/>
            <person name="Lee Y.H."/>
            <person name="Lin Y.C."/>
            <person name="Lind M."/>
            <person name="Lindquist E."/>
            <person name="Lombard V."/>
            <person name="Lucas S."/>
            <person name="Lunden K."/>
            <person name="Morin E."/>
            <person name="Murat C."/>
            <person name="Park J."/>
            <person name="Raffaello T."/>
            <person name="Rouze P."/>
            <person name="Salamov A."/>
            <person name="Schmutz J."/>
            <person name="Solheim H."/>
            <person name="Stahlberg J."/>
            <person name="Velez H."/>
            <person name="de Vries R.P."/>
            <person name="Wiebenga A."/>
            <person name="Woodward S."/>
            <person name="Yakovlev I."/>
            <person name="Garbelotto M."/>
            <person name="Martin F."/>
            <person name="Grigoriev I.V."/>
            <person name="Stenlid J."/>
        </authorList>
    </citation>
    <scope>NUCLEOTIDE SEQUENCE [LARGE SCALE GENOMIC DNA]</scope>
    <source>
        <strain evidence="3 4">TC 32-1</strain>
    </source>
</reference>
<feature type="compositionally biased region" description="Basic and acidic residues" evidence="1">
    <location>
        <begin position="251"/>
        <end position="268"/>
    </location>
</feature>
<dbReference type="EMBL" id="KI925463">
    <property type="protein sequence ID" value="ETW77200.1"/>
    <property type="molecule type" value="Genomic_DNA"/>
</dbReference>
<dbReference type="Pfam" id="PF00169">
    <property type="entry name" value="PH"/>
    <property type="match status" value="1"/>
</dbReference>
<dbReference type="OrthoDB" id="2123378at2759"/>
<dbReference type="InParanoid" id="W4JVU7"/>
<feature type="region of interest" description="Disordered" evidence="1">
    <location>
        <begin position="14"/>
        <end position="45"/>
    </location>
</feature>
<dbReference type="RefSeq" id="XP_009550738.1">
    <property type="nucleotide sequence ID" value="XM_009552443.1"/>
</dbReference>
<evidence type="ECO:0000313" key="3">
    <source>
        <dbReference type="EMBL" id="ETW77200.1"/>
    </source>
</evidence>
<evidence type="ECO:0000313" key="4">
    <source>
        <dbReference type="Proteomes" id="UP000030671"/>
    </source>
</evidence>
<organism evidence="3 4">
    <name type="scientific">Heterobasidion irregulare (strain TC 32-1)</name>
    <dbReference type="NCBI Taxonomy" id="747525"/>
    <lineage>
        <taxon>Eukaryota</taxon>
        <taxon>Fungi</taxon>
        <taxon>Dikarya</taxon>
        <taxon>Basidiomycota</taxon>
        <taxon>Agaricomycotina</taxon>
        <taxon>Agaricomycetes</taxon>
        <taxon>Russulales</taxon>
        <taxon>Bondarzewiaceae</taxon>
        <taxon>Heterobasidion</taxon>
        <taxon>Heterobasidion annosum species complex</taxon>
    </lineage>
</organism>
<sequence>MDALRAKTRWLHRRRSPTIPVARSASETYNPVRDKALPISPHDGQIVRARSEDAYASPQQPRRMASAVQTGLPPLPLDQLMDMHNVNEPPPPTPPKASIDYSEAGGHKRSTSSTRPTNRVILSPTITMSPQERARRRMEAQMRQRREEEEALRQEEARQARLKAEKEELLRRDAEDERRRRAMLERDVQQSVALRRQKEERERQEAEAWARELEERRREEKERRLEHGRRGEALRREEQARLEEAARIEAEARRRTERKRAQAKADARKLRKQKKGSHELILGGWLTVQTDQTPVWKRRYFQLTPSSLKLYKTDEDLSQPLDEIDLDGRVQAVREWHEGFEELEAIPHSFAILLSNGQGSMSMFTNTDDEKDTLMGFLSSSI</sequence>
<protein>
    <recommendedName>
        <fullName evidence="2">PH domain-containing protein</fullName>
    </recommendedName>
</protein>
<dbReference type="PROSITE" id="PS50003">
    <property type="entry name" value="PH_DOMAIN"/>
    <property type="match status" value="1"/>
</dbReference>
<dbReference type="Gene3D" id="2.30.29.30">
    <property type="entry name" value="Pleckstrin-homology domain (PH domain)/Phosphotyrosine-binding domain (PTB)"/>
    <property type="match status" value="1"/>
</dbReference>
<gene>
    <name evidence="3" type="ORF">HETIRDRAFT_460536</name>
</gene>
<dbReference type="KEGG" id="hir:HETIRDRAFT_460536"/>
<dbReference type="InterPro" id="IPR001849">
    <property type="entry name" value="PH_domain"/>
</dbReference>
<dbReference type="HOGENOM" id="CLU_723736_0_0_1"/>
<keyword evidence="4" id="KW-1185">Reference proteome</keyword>
<dbReference type="InterPro" id="IPR011993">
    <property type="entry name" value="PH-like_dom_sf"/>
</dbReference>
<feature type="region of interest" description="Disordered" evidence="1">
    <location>
        <begin position="251"/>
        <end position="272"/>
    </location>
</feature>
<accession>W4JVU7</accession>
<dbReference type="eggNOG" id="ENOG502SA0T">
    <property type="taxonomic scope" value="Eukaryota"/>
</dbReference>
<evidence type="ECO:0000256" key="1">
    <source>
        <dbReference type="SAM" id="MobiDB-lite"/>
    </source>
</evidence>
<dbReference type="Proteomes" id="UP000030671">
    <property type="component" value="Unassembled WGS sequence"/>
</dbReference>
<dbReference type="GeneID" id="20677084"/>
<feature type="region of interest" description="Disordered" evidence="1">
    <location>
        <begin position="82"/>
        <end position="154"/>
    </location>
</feature>
<feature type="compositionally biased region" description="Basic and acidic residues" evidence="1">
    <location>
        <begin position="137"/>
        <end position="154"/>
    </location>
</feature>
<dbReference type="STRING" id="747525.W4JVU7"/>
<name>W4JVU7_HETIT</name>
<dbReference type="CDD" id="cd00821">
    <property type="entry name" value="PH"/>
    <property type="match status" value="1"/>
</dbReference>
<evidence type="ECO:0000259" key="2">
    <source>
        <dbReference type="PROSITE" id="PS50003"/>
    </source>
</evidence>
<proteinExistence type="predicted"/>
<feature type="domain" description="PH" evidence="2">
    <location>
        <begin position="279"/>
        <end position="382"/>
    </location>
</feature>
<dbReference type="SUPFAM" id="SSF50729">
    <property type="entry name" value="PH domain-like"/>
    <property type="match status" value="1"/>
</dbReference>